<keyword evidence="2" id="KW-1185">Reference proteome</keyword>
<dbReference type="EMBL" id="BAAAPB010000008">
    <property type="protein sequence ID" value="GAA1976786.1"/>
    <property type="molecule type" value="Genomic_DNA"/>
</dbReference>
<sequence>MSQATATPPTQALLQGALSAAEVVAVHTQRAVGADPREGAAARATTMTTTSAKAATHLQQWMFDPNVQHHTLLPKSSFAGPENRNVNLKNSETHHFLQWEKQLFGINLGWTDDASPKTAQRVERWFFTKPGNDESPLRYGDVFAMGYGISPSYVFYTERSVGINLAWSGKPKFEWEILGGNRGAQVQSGDWVAIYNRVVKETLIYFPRELGGQIGWPSSLTLIDQILQRLGDAALDFIKDHWREGLTYLLAL</sequence>
<dbReference type="Proteomes" id="UP001500571">
    <property type="component" value="Unassembled WGS sequence"/>
</dbReference>
<accession>A0ABP5DAF0</accession>
<evidence type="ECO:0000313" key="1">
    <source>
        <dbReference type="EMBL" id="GAA1976786.1"/>
    </source>
</evidence>
<proteinExistence type="predicted"/>
<comment type="caution">
    <text evidence="1">The sequence shown here is derived from an EMBL/GenBank/DDBJ whole genome shotgun (WGS) entry which is preliminary data.</text>
</comment>
<name>A0ABP5DAF0_9ACTN</name>
<reference evidence="2" key="1">
    <citation type="journal article" date="2019" name="Int. J. Syst. Evol. Microbiol.">
        <title>The Global Catalogue of Microorganisms (GCM) 10K type strain sequencing project: providing services to taxonomists for standard genome sequencing and annotation.</title>
        <authorList>
            <consortium name="The Broad Institute Genomics Platform"/>
            <consortium name="The Broad Institute Genome Sequencing Center for Infectious Disease"/>
            <person name="Wu L."/>
            <person name="Ma J."/>
        </authorList>
    </citation>
    <scope>NUCLEOTIDE SEQUENCE [LARGE SCALE GENOMIC DNA]</scope>
    <source>
        <strain evidence="2">JCM 15309</strain>
    </source>
</reference>
<dbReference type="RefSeq" id="WP_344048426.1">
    <property type="nucleotide sequence ID" value="NZ_BAAAPB010000008.1"/>
</dbReference>
<organism evidence="1 2">
    <name type="scientific">Nocardioides panacihumi</name>
    <dbReference type="NCBI Taxonomy" id="400774"/>
    <lineage>
        <taxon>Bacteria</taxon>
        <taxon>Bacillati</taxon>
        <taxon>Actinomycetota</taxon>
        <taxon>Actinomycetes</taxon>
        <taxon>Propionibacteriales</taxon>
        <taxon>Nocardioidaceae</taxon>
        <taxon>Nocardioides</taxon>
    </lineage>
</organism>
<protein>
    <submittedName>
        <fullName evidence="1">Uncharacterized protein</fullName>
    </submittedName>
</protein>
<gene>
    <name evidence="1" type="ORF">GCM10009798_42490</name>
</gene>
<evidence type="ECO:0000313" key="2">
    <source>
        <dbReference type="Proteomes" id="UP001500571"/>
    </source>
</evidence>